<sequence length="465" mass="52765">MQRKVKNMVSAVIMIIVFMITLIGCTSSPSENDDTNSVLLRIATTYGESENNWLRQQYAEIFEFTHPNVTIEFIPVMTDGEQEQSPLEQLKTTLLDSSKADLVLVDYQSLWRLIDENLLINLDPLIEESQIETGELAAPVNNTLSMIGNGNTYGLSPTFSTTALFYNKTIFERQGVPLPRDGMTWDDLIQLAGRLHLGEGKLSHGFTFNSFSSDAFYDMLSYASPLQTMIFNEKERKMTVDTDSWERIWTDFINLARHTKLPLPDVENKNASEASNDSMNPYSNDYFLSGQSAMTIASYNYVNQIMDANLNAPQIQGMEQIEWDVVTLPIHADQPGIGGNITISNAMGIAANAQNKKEAWEFIKFINSKEWANTKSRSNNNDLFTYVKSNKPQSNLNYNLEAFFNLVPAPYQIKLGRMLDEKPDLYQVLDIGRNKLNEVLIGDKEVRQALREWEIEGNIKLQKIL</sequence>
<evidence type="ECO:0000256" key="2">
    <source>
        <dbReference type="ARBA" id="ARBA00008520"/>
    </source>
</evidence>
<evidence type="ECO:0000313" key="6">
    <source>
        <dbReference type="EMBL" id="SFE70037.1"/>
    </source>
</evidence>
<keyword evidence="5" id="KW-0472">Membrane</keyword>
<dbReference type="PROSITE" id="PS51257">
    <property type="entry name" value="PROKAR_LIPOPROTEIN"/>
    <property type="match status" value="1"/>
</dbReference>
<dbReference type="PANTHER" id="PTHR43649">
    <property type="entry name" value="ARABINOSE-BINDING PROTEIN-RELATED"/>
    <property type="match status" value="1"/>
</dbReference>
<evidence type="ECO:0000256" key="3">
    <source>
        <dbReference type="ARBA" id="ARBA00022448"/>
    </source>
</evidence>
<keyword evidence="4" id="KW-0732">Signal</keyword>
<dbReference type="RefSeq" id="WP_046231475.1">
    <property type="nucleotide sequence ID" value="NZ_FONN01000005.1"/>
</dbReference>
<keyword evidence="3" id="KW-0813">Transport</keyword>
<dbReference type="EMBL" id="FONN01000005">
    <property type="protein sequence ID" value="SFE70037.1"/>
    <property type="molecule type" value="Genomic_DNA"/>
</dbReference>
<reference evidence="7" key="1">
    <citation type="submission" date="2016-10" db="EMBL/GenBank/DDBJ databases">
        <authorList>
            <person name="Varghese N."/>
            <person name="Submissions S."/>
        </authorList>
    </citation>
    <scope>NUCLEOTIDE SEQUENCE [LARGE SCALE GENOMIC DNA]</scope>
    <source>
        <strain evidence="7">CGMCC 1.10223</strain>
    </source>
</reference>
<dbReference type="InterPro" id="IPR006059">
    <property type="entry name" value="SBP"/>
</dbReference>
<gene>
    <name evidence="6" type="ORF">SAMN04487969_105187</name>
</gene>
<keyword evidence="5" id="KW-0812">Transmembrane</keyword>
<dbReference type="PANTHER" id="PTHR43649:SF31">
    <property type="entry name" value="SN-GLYCEROL-3-PHOSPHATE-BINDING PERIPLASMIC PROTEIN UGPB"/>
    <property type="match status" value="1"/>
</dbReference>
<comment type="similarity">
    <text evidence="2">Belongs to the bacterial solute-binding protein 1 family.</text>
</comment>
<dbReference type="InterPro" id="IPR050490">
    <property type="entry name" value="Bact_solute-bd_prot1"/>
</dbReference>
<protein>
    <submittedName>
        <fullName evidence="6">Multiple sugar transport system substrate-binding protein</fullName>
    </submittedName>
</protein>
<evidence type="ECO:0000256" key="4">
    <source>
        <dbReference type="ARBA" id="ARBA00022729"/>
    </source>
</evidence>
<organism evidence="6 7">
    <name type="scientific">Paenibacillus algorifonticola</name>
    <dbReference type="NCBI Taxonomy" id="684063"/>
    <lineage>
        <taxon>Bacteria</taxon>
        <taxon>Bacillati</taxon>
        <taxon>Bacillota</taxon>
        <taxon>Bacilli</taxon>
        <taxon>Bacillales</taxon>
        <taxon>Paenibacillaceae</taxon>
        <taxon>Paenibacillus</taxon>
    </lineage>
</organism>
<dbReference type="Pfam" id="PF01547">
    <property type="entry name" value="SBP_bac_1"/>
    <property type="match status" value="1"/>
</dbReference>
<keyword evidence="5" id="KW-1133">Transmembrane helix</keyword>
<dbReference type="AlphaFoldDB" id="A0A1I2CNW1"/>
<name>A0A1I2CNW1_9BACL</name>
<comment type="subcellular location">
    <subcellularLocation>
        <location evidence="1">Cell envelope</location>
    </subcellularLocation>
</comment>
<accession>A0A1I2CNW1</accession>
<feature type="transmembrane region" description="Helical" evidence="5">
    <location>
        <begin position="7"/>
        <end position="24"/>
    </location>
</feature>
<dbReference type="Gene3D" id="3.40.190.10">
    <property type="entry name" value="Periplasmic binding protein-like II"/>
    <property type="match status" value="1"/>
</dbReference>
<evidence type="ECO:0000256" key="1">
    <source>
        <dbReference type="ARBA" id="ARBA00004196"/>
    </source>
</evidence>
<dbReference type="GO" id="GO:0030313">
    <property type="term" value="C:cell envelope"/>
    <property type="evidence" value="ECO:0007669"/>
    <property type="project" value="UniProtKB-SubCell"/>
</dbReference>
<dbReference type="SUPFAM" id="SSF53850">
    <property type="entry name" value="Periplasmic binding protein-like II"/>
    <property type="match status" value="1"/>
</dbReference>
<dbReference type="Proteomes" id="UP000183410">
    <property type="component" value="Unassembled WGS sequence"/>
</dbReference>
<keyword evidence="7" id="KW-1185">Reference proteome</keyword>
<proteinExistence type="inferred from homology"/>
<dbReference type="OrthoDB" id="2675752at2"/>
<evidence type="ECO:0000256" key="5">
    <source>
        <dbReference type="SAM" id="Phobius"/>
    </source>
</evidence>
<evidence type="ECO:0000313" key="7">
    <source>
        <dbReference type="Proteomes" id="UP000183410"/>
    </source>
</evidence>
<keyword evidence="6" id="KW-0762">Sugar transport</keyword>